<evidence type="ECO:0000313" key="10">
    <source>
        <dbReference type="EMBL" id="MDP5135515.1"/>
    </source>
</evidence>
<dbReference type="InterPro" id="IPR005534">
    <property type="entry name" value="Curli_assmbl/transp-comp_CsgG"/>
</dbReference>
<comment type="caution">
    <text evidence="10">The sequence shown here is derived from an EMBL/GenBank/DDBJ whole genome shotgun (WGS) entry which is preliminary data.</text>
</comment>
<dbReference type="Proteomes" id="UP001231109">
    <property type="component" value="Unassembled WGS sequence"/>
</dbReference>
<keyword evidence="6" id="KW-0472">Membrane</keyword>
<keyword evidence="8" id="KW-0449">Lipoprotein</keyword>
<evidence type="ECO:0000256" key="8">
    <source>
        <dbReference type="ARBA" id="ARBA00023288"/>
    </source>
</evidence>
<dbReference type="Pfam" id="PF03783">
    <property type="entry name" value="CsgG"/>
    <property type="match status" value="1"/>
</dbReference>
<comment type="similarity">
    <text evidence="2">Belongs to the CsgG family.</text>
</comment>
<keyword evidence="7" id="KW-0564">Palmitate</keyword>
<protein>
    <recommendedName>
        <fullName evidence="3">Curli production assembly/transport component CsgG</fullName>
    </recommendedName>
</protein>
<gene>
    <name evidence="10" type="ORF">ORJ04_06075</name>
</gene>
<dbReference type="EMBL" id="JAPJDZ010000010">
    <property type="protein sequence ID" value="MDP5135515.1"/>
    <property type="molecule type" value="Genomic_DNA"/>
</dbReference>
<evidence type="ECO:0000256" key="3">
    <source>
        <dbReference type="ARBA" id="ARBA00014028"/>
    </source>
</evidence>
<evidence type="ECO:0000256" key="7">
    <source>
        <dbReference type="ARBA" id="ARBA00023139"/>
    </source>
</evidence>
<dbReference type="PANTHER" id="PTHR41164">
    <property type="entry name" value="CURLI PRODUCTION ASSEMBLY/TRANSPORT COMPONENT CSGG"/>
    <property type="match status" value="1"/>
</dbReference>
<dbReference type="RefSeq" id="WP_305974516.1">
    <property type="nucleotide sequence ID" value="NZ_JAPJDZ010000010.1"/>
</dbReference>
<evidence type="ECO:0000256" key="9">
    <source>
        <dbReference type="SAM" id="SignalP"/>
    </source>
</evidence>
<evidence type="ECO:0000256" key="2">
    <source>
        <dbReference type="ARBA" id="ARBA00008899"/>
    </source>
</evidence>
<name>A0ABT9HWK4_9GAMM</name>
<evidence type="ECO:0000256" key="4">
    <source>
        <dbReference type="ARBA" id="ARBA00022475"/>
    </source>
</evidence>
<reference evidence="10 11" key="1">
    <citation type="submission" date="2022-11" db="EMBL/GenBank/DDBJ databases">
        <title>Viruses from the air-sea interface of a natural surface slick.</title>
        <authorList>
            <person name="Rahlff J."/>
            <person name="Holmfeldt K."/>
        </authorList>
    </citation>
    <scope>NUCLEOTIDE SEQUENCE [LARGE SCALE GENOMIC DNA]</scope>
    <source>
        <strain evidence="10 11">SMS4</strain>
    </source>
</reference>
<evidence type="ECO:0000256" key="5">
    <source>
        <dbReference type="ARBA" id="ARBA00022729"/>
    </source>
</evidence>
<evidence type="ECO:0000313" key="11">
    <source>
        <dbReference type="Proteomes" id="UP001231109"/>
    </source>
</evidence>
<comment type="function">
    <text evidence="1">May be involved in the biogenesis of curli organelles.</text>
</comment>
<keyword evidence="4" id="KW-1003">Cell membrane</keyword>
<keyword evidence="5 9" id="KW-0732">Signal</keyword>
<dbReference type="PANTHER" id="PTHR41164:SF1">
    <property type="entry name" value="CURLI PRODUCTION ASSEMBLY_TRANSPORT COMPONENT CSGG"/>
    <property type="match status" value="1"/>
</dbReference>
<dbReference type="PROSITE" id="PS51257">
    <property type="entry name" value="PROKAR_LIPOPROTEIN"/>
    <property type="match status" value="1"/>
</dbReference>
<dbReference type="Gene3D" id="3.40.50.10610">
    <property type="entry name" value="ABC-type transport auxiliary lipoprotein component"/>
    <property type="match status" value="2"/>
</dbReference>
<organism evidence="10 11">
    <name type="scientific">Rheinheimera baltica</name>
    <dbReference type="NCBI Taxonomy" id="67576"/>
    <lineage>
        <taxon>Bacteria</taxon>
        <taxon>Pseudomonadati</taxon>
        <taxon>Pseudomonadota</taxon>
        <taxon>Gammaproteobacteria</taxon>
        <taxon>Chromatiales</taxon>
        <taxon>Chromatiaceae</taxon>
        <taxon>Rheinheimera</taxon>
    </lineage>
</organism>
<evidence type="ECO:0000256" key="1">
    <source>
        <dbReference type="ARBA" id="ARBA00003989"/>
    </source>
</evidence>
<accession>A0ABT9HWK4</accession>
<proteinExistence type="inferred from homology"/>
<feature type="chain" id="PRO_5045566117" description="Curli production assembly/transport component CsgG" evidence="9">
    <location>
        <begin position="24"/>
        <end position="264"/>
    </location>
</feature>
<feature type="signal peptide" evidence="9">
    <location>
        <begin position="1"/>
        <end position="23"/>
    </location>
</feature>
<sequence length="264" mass="28942">MRLHNVVCFISVALVLSSCSLLPKPDINISPASINPQSAMMTQLQQQGRPRTAIPVSVYAFRDQTGQYKPQANVSSFSTAVTQGATSVLTQILLESGWFAPLEREGLQNLLTERKIHGSNKKLAELPPLKEARLLFEGGIISYETNLSTGGIGAEYFGIGASELYREDQVTVYLRVIDVHSGQVLLSVSANKKVFSQELRAGLFRYVSLNRLAEVEAGYSTNEPVQYCVKQAMESAVIELIALGQKRSFWRAEDQLSLNGAEGS</sequence>
<evidence type="ECO:0000256" key="6">
    <source>
        <dbReference type="ARBA" id="ARBA00023136"/>
    </source>
</evidence>
<keyword evidence="11" id="KW-1185">Reference proteome</keyword>